<accession>A0A9D4YQD9</accession>
<evidence type="ECO:0000313" key="2">
    <source>
        <dbReference type="EMBL" id="KAH7984057.1"/>
    </source>
</evidence>
<dbReference type="Proteomes" id="UP000821837">
    <property type="component" value="Chromosome 1"/>
</dbReference>
<reference evidence="2" key="1">
    <citation type="journal article" date="2020" name="Cell">
        <title>Large-Scale Comparative Analyses of Tick Genomes Elucidate Their Genetic Diversity and Vector Capacities.</title>
        <authorList>
            <consortium name="Tick Genome and Microbiome Consortium (TIGMIC)"/>
            <person name="Jia N."/>
            <person name="Wang J."/>
            <person name="Shi W."/>
            <person name="Du L."/>
            <person name="Sun Y."/>
            <person name="Zhan W."/>
            <person name="Jiang J.F."/>
            <person name="Wang Q."/>
            <person name="Zhang B."/>
            <person name="Ji P."/>
            <person name="Bell-Sakyi L."/>
            <person name="Cui X.M."/>
            <person name="Yuan T.T."/>
            <person name="Jiang B.G."/>
            <person name="Yang W.F."/>
            <person name="Lam T.T."/>
            <person name="Chang Q.C."/>
            <person name="Ding S.J."/>
            <person name="Wang X.J."/>
            <person name="Zhu J.G."/>
            <person name="Ruan X.D."/>
            <person name="Zhao L."/>
            <person name="Wei J.T."/>
            <person name="Ye R.Z."/>
            <person name="Que T.C."/>
            <person name="Du C.H."/>
            <person name="Zhou Y.H."/>
            <person name="Cheng J.X."/>
            <person name="Dai P.F."/>
            <person name="Guo W.B."/>
            <person name="Han X.H."/>
            <person name="Huang E.J."/>
            <person name="Li L.F."/>
            <person name="Wei W."/>
            <person name="Gao Y.C."/>
            <person name="Liu J.Z."/>
            <person name="Shao H.Z."/>
            <person name="Wang X."/>
            <person name="Wang C.C."/>
            <person name="Yang T.C."/>
            <person name="Huo Q.B."/>
            <person name="Li W."/>
            <person name="Chen H.Y."/>
            <person name="Chen S.E."/>
            <person name="Zhou L.G."/>
            <person name="Ni X.B."/>
            <person name="Tian J.H."/>
            <person name="Sheng Y."/>
            <person name="Liu T."/>
            <person name="Pan Y.S."/>
            <person name="Xia L.Y."/>
            <person name="Li J."/>
            <person name="Zhao F."/>
            <person name="Cao W.C."/>
        </authorList>
    </citation>
    <scope>NUCLEOTIDE SEQUENCE</scope>
    <source>
        <strain evidence="2">Rsan-2018</strain>
    </source>
</reference>
<reference evidence="2" key="2">
    <citation type="submission" date="2021-09" db="EMBL/GenBank/DDBJ databases">
        <authorList>
            <person name="Jia N."/>
            <person name="Wang J."/>
            <person name="Shi W."/>
            <person name="Du L."/>
            <person name="Sun Y."/>
            <person name="Zhan W."/>
            <person name="Jiang J."/>
            <person name="Wang Q."/>
            <person name="Zhang B."/>
            <person name="Ji P."/>
            <person name="Sakyi L.B."/>
            <person name="Cui X."/>
            <person name="Yuan T."/>
            <person name="Jiang B."/>
            <person name="Yang W."/>
            <person name="Lam T.T.-Y."/>
            <person name="Chang Q."/>
            <person name="Ding S."/>
            <person name="Wang X."/>
            <person name="Zhu J."/>
            <person name="Ruan X."/>
            <person name="Zhao L."/>
            <person name="Wei J."/>
            <person name="Que T."/>
            <person name="Du C."/>
            <person name="Cheng J."/>
            <person name="Dai P."/>
            <person name="Han X."/>
            <person name="Huang E."/>
            <person name="Gao Y."/>
            <person name="Liu J."/>
            <person name="Shao H."/>
            <person name="Ye R."/>
            <person name="Li L."/>
            <person name="Wei W."/>
            <person name="Wang X."/>
            <person name="Wang C."/>
            <person name="Huo Q."/>
            <person name="Li W."/>
            <person name="Guo W."/>
            <person name="Chen H."/>
            <person name="Chen S."/>
            <person name="Zhou L."/>
            <person name="Zhou L."/>
            <person name="Ni X."/>
            <person name="Tian J."/>
            <person name="Zhou Y."/>
            <person name="Sheng Y."/>
            <person name="Liu T."/>
            <person name="Pan Y."/>
            <person name="Xia L."/>
            <person name="Li J."/>
            <person name="Zhao F."/>
            <person name="Cao W."/>
        </authorList>
    </citation>
    <scope>NUCLEOTIDE SEQUENCE</scope>
    <source>
        <strain evidence="2">Rsan-2018</strain>
        <tissue evidence="2">Larvae</tissue>
    </source>
</reference>
<feature type="compositionally biased region" description="Basic and acidic residues" evidence="1">
    <location>
        <begin position="79"/>
        <end position="94"/>
    </location>
</feature>
<comment type="caution">
    <text evidence="2">The sequence shown here is derived from an EMBL/GenBank/DDBJ whole genome shotgun (WGS) entry which is preliminary data.</text>
</comment>
<keyword evidence="3" id="KW-1185">Reference proteome</keyword>
<name>A0A9D4YQD9_RHISA</name>
<dbReference type="AlphaFoldDB" id="A0A9D4YQD9"/>
<feature type="region of interest" description="Disordered" evidence="1">
    <location>
        <begin position="61"/>
        <end position="94"/>
    </location>
</feature>
<proteinExistence type="predicted"/>
<evidence type="ECO:0000256" key="1">
    <source>
        <dbReference type="SAM" id="MobiDB-lite"/>
    </source>
</evidence>
<evidence type="ECO:0000313" key="3">
    <source>
        <dbReference type="Proteomes" id="UP000821837"/>
    </source>
</evidence>
<organism evidence="2 3">
    <name type="scientific">Rhipicephalus sanguineus</name>
    <name type="common">Brown dog tick</name>
    <name type="synonym">Ixodes sanguineus</name>
    <dbReference type="NCBI Taxonomy" id="34632"/>
    <lineage>
        <taxon>Eukaryota</taxon>
        <taxon>Metazoa</taxon>
        <taxon>Ecdysozoa</taxon>
        <taxon>Arthropoda</taxon>
        <taxon>Chelicerata</taxon>
        <taxon>Arachnida</taxon>
        <taxon>Acari</taxon>
        <taxon>Parasitiformes</taxon>
        <taxon>Ixodida</taxon>
        <taxon>Ixodoidea</taxon>
        <taxon>Ixodidae</taxon>
        <taxon>Rhipicephalinae</taxon>
        <taxon>Rhipicephalus</taxon>
        <taxon>Rhipicephalus</taxon>
    </lineage>
</organism>
<protein>
    <submittedName>
        <fullName evidence="2">Uncharacterized protein</fullName>
    </submittedName>
</protein>
<gene>
    <name evidence="2" type="ORF">HPB52_016619</name>
</gene>
<dbReference type="EMBL" id="JABSTV010001245">
    <property type="protein sequence ID" value="KAH7984057.1"/>
    <property type="molecule type" value="Genomic_DNA"/>
</dbReference>
<sequence length="94" mass="10510">MEKIVQSAIEKTAATFEQKITTLNAKIDGIAAQVNNFNAHVKKTYVTIAQFDSFSNPRHVTRKKARANGHNASRSVSPTRDRRRDIESVEDGKP</sequence>